<keyword evidence="2" id="KW-0444">Lipid biosynthesis</keyword>
<dbReference type="GeneID" id="29672465"/>
<evidence type="ECO:0000256" key="2">
    <source>
        <dbReference type="ARBA" id="ARBA00022516"/>
    </source>
</evidence>
<keyword evidence="6" id="KW-0812">Transmembrane</keyword>
<evidence type="ECO:0000256" key="6">
    <source>
        <dbReference type="SAM" id="Phobius"/>
    </source>
</evidence>
<evidence type="ECO:0000256" key="3">
    <source>
        <dbReference type="ARBA" id="ARBA00022679"/>
    </source>
</evidence>
<dbReference type="CDD" id="cd07989">
    <property type="entry name" value="LPLAT_AGPAT-like"/>
    <property type="match status" value="1"/>
</dbReference>
<dbReference type="RefSeq" id="WP_006688748.1">
    <property type="nucleotide sequence ID" value="NC_010503.1"/>
</dbReference>
<evidence type="ECO:0000256" key="4">
    <source>
        <dbReference type="ARBA" id="ARBA00023098"/>
    </source>
</evidence>
<dbReference type="GO" id="GO:0003841">
    <property type="term" value="F:1-acylglycerol-3-phosphate O-acyltransferase activity"/>
    <property type="evidence" value="ECO:0007669"/>
    <property type="project" value="TreeGrafter"/>
</dbReference>
<dbReference type="EMBL" id="CP000942">
    <property type="protein sequence ID" value="ACA33224.1"/>
    <property type="molecule type" value="Genomic_DNA"/>
</dbReference>
<dbReference type="Proteomes" id="UP000002162">
    <property type="component" value="Chromosome"/>
</dbReference>
<reference evidence="8 9" key="1">
    <citation type="submission" date="2008-02" db="EMBL/GenBank/DDBJ databases">
        <title>Genome sequence of Ureaplasma parvum serovar 3.</title>
        <authorList>
            <person name="Methe B.A."/>
            <person name="Glass J."/>
            <person name="Waites K."/>
            <person name="Shrivastava S."/>
        </authorList>
    </citation>
    <scope>NUCLEOTIDE SEQUENCE [LARGE SCALE GENOMIC DNA]</scope>
    <source>
        <strain evidence="9">ATCC 27815 / 27 / NCTC 11736</strain>
    </source>
</reference>
<comment type="pathway">
    <text evidence="1">Lipid metabolism.</text>
</comment>
<keyword evidence="6" id="KW-1133">Transmembrane helix</keyword>
<protein>
    <submittedName>
        <fullName evidence="8">1-acyl-sn-glycerol-3-phosphate acyltransferase</fullName>
    </submittedName>
</protein>
<keyword evidence="4" id="KW-0443">Lipid metabolism</keyword>
<dbReference type="SUPFAM" id="SSF69593">
    <property type="entry name" value="Glycerol-3-phosphate (1)-acyltransferase"/>
    <property type="match status" value="1"/>
</dbReference>
<gene>
    <name evidence="8" type="ordered locus">UPA3_0360</name>
</gene>
<evidence type="ECO:0000256" key="5">
    <source>
        <dbReference type="ARBA" id="ARBA00023315"/>
    </source>
</evidence>
<evidence type="ECO:0000313" key="8">
    <source>
        <dbReference type="EMBL" id="ACA33224.1"/>
    </source>
</evidence>
<accession>A0A2C9DZ18</accession>
<feature type="domain" description="Phospholipid/glycerol acyltransferase" evidence="7">
    <location>
        <begin position="78"/>
        <end position="196"/>
    </location>
</feature>
<dbReference type="GO" id="GO:0006654">
    <property type="term" value="P:phosphatidic acid biosynthetic process"/>
    <property type="evidence" value="ECO:0007669"/>
    <property type="project" value="TreeGrafter"/>
</dbReference>
<evidence type="ECO:0000259" key="7">
    <source>
        <dbReference type="SMART" id="SM00563"/>
    </source>
</evidence>
<keyword evidence="6" id="KW-0472">Membrane</keyword>
<dbReference type="PANTHER" id="PTHR10434:SF64">
    <property type="entry name" value="1-ACYL-SN-GLYCEROL-3-PHOSPHATE ACYLTRANSFERASE-RELATED"/>
    <property type="match status" value="1"/>
</dbReference>
<sequence length="264" mass="30687">MNFLKTLLWFVAYPFVALYIIIQMILAAMMANKYKNDPESVSVNERYKKIMGIIDAILYLKNIKVDLIGKENVSIKSMLYIGNHKSNGDPIVLLKALYQISPHNVRFVAKIELKKSFLKFLFNLIDVIYIDRNNLRQSISTINEQVNALKQDYRGLVIFPEGTRNFNHEFNEFKSGALTAAYNTLSSIQPFVIFNSQGSFEMKNDQKQKLRSNPFKTQHIKVSFLEPIHSFNYININKDILMRKIQSNIKKNYDELLKSTIKTN</sequence>
<keyword evidence="3 8" id="KW-0808">Transferase</keyword>
<proteinExistence type="predicted"/>
<evidence type="ECO:0000256" key="1">
    <source>
        <dbReference type="ARBA" id="ARBA00005189"/>
    </source>
</evidence>
<keyword evidence="5 8" id="KW-0012">Acyltransferase</keyword>
<dbReference type="PANTHER" id="PTHR10434">
    <property type="entry name" value="1-ACYL-SN-GLYCEROL-3-PHOSPHATE ACYLTRANSFERASE"/>
    <property type="match status" value="1"/>
</dbReference>
<evidence type="ECO:0000313" key="9">
    <source>
        <dbReference type="Proteomes" id="UP000002162"/>
    </source>
</evidence>
<dbReference type="InterPro" id="IPR002123">
    <property type="entry name" value="Plipid/glycerol_acylTrfase"/>
</dbReference>
<dbReference type="SMART" id="SM00563">
    <property type="entry name" value="PlsC"/>
    <property type="match status" value="1"/>
</dbReference>
<dbReference type="HOGENOM" id="CLU_027938_6_1_14"/>
<dbReference type="AlphaFoldDB" id="A0A2C9DZ18"/>
<dbReference type="KEGG" id="upa:UPA3_0360"/>
<feature type="transmembrane region" description="Helical" evidence="6">
    <location>
        <begin position="6"/>
        <end position="26"/>
    </location>
</feature>
<dbReference type="Pfam" id="PF01553">
    <property type="entry name" value="Acyltransferase"/>
    <property type="match status" value="1"/>
</dbReference>
<name>A0A2C9DZ18_UREP2</name>
<organism evidence="8 9">
    <name type="scientific">Ureaplasma parvum serovar 3 (strain ATCC 27815 / 27 / NCTC 11736)</name>
    <dbReference type="NCBI Taxonomy" id="505682"/>
    <lineage>
        <taxon>Bacteria</taxon>
        <taxon>Bacillati</taxon>
        <taxon>Mycoplasmatota</taxon>
        <taxon>Mycoplasmoidales</taxon>
        <taxon>Mycoplasmoidaceae</taxon>
        <taxon>Ureaplasma</taxon>
    </lineage>
</organism>